<dbReference type="PANTHER" id="PTHR41252">
    <property type="entry name" value="BLR2505 PROTEIN"/>
    <property type="match status" value="1"/>
</dbReference>
<feature type="domain" description="SnoaL-like" evidence="1">
    <location>
        <begin position="9"/>
        <end position="116"/>
    </location>
</feature>
<dbReference type="Proteomes" id="UP000054925">
    <property type="component" value="Unassembled WGS sequence"/>
</dbReference>
<keyword evidence="3" id="KW-1185">Reference proteome</keyword>
<organism evidence="2 3">
    <name type="scientific">Caballeronia terrestris</name>
    <dbReference type="NCBI Taxonomy" id="1226301"/>
    <lineage>
        <taxon>Bacteria</taxon>
        <taxon>Pseudomonadati</taxon>
        <taxon>Pseudomonadota</taxon>
        <taxon>Betaproteobacteria</taxon>
        <taxon>Burkholderiales</taxon>
        <taxon>Burkholderiaceae</taxon>
        <taxon>Caballeronia</taxon>
    </lineage>
</organism>
<dbReference type="Pfam" id="PF12680">
    <property type="entry name" value="SnoaL_2"/>
    <property type="match status" value="1"/>
</dbReference>
<reference evidence="2" key="1">
    <citation type="submission" date="2016-01" db="EMBL/GenBank/DDBJ databases">
        <authorList>
            <person name="Peeters C."/>
        </authorList>
    </citation>
    <scope>NUCLEOTIDE SEQUENCE [LARGE SCALE GENOMIC DNA]</scope>
    <source>
        <strain evidence="2">LMG 22937</strain>
    </source>
</reference>
<dbReference type="AlphaFoldDB" id="A0A158IGJ2"/>
<dbReference type="Gene3D" id="3.10.450.50">
    <property type="match status" value="1"/>
</dbReference>
<name>A0A158IGJ2_9BURK</name>
<dbReference type="SUPFAM" id="SSF54427">
    <property type="entry name" value="NTF2-like"/>
    <property type="match status" value="1"/>
</dbReference>
<dbReference type="InterPro" id="IPR037401">
    <property type="entry name" value="SnoaL-like"/>
</dbReference>
<evidence type="ECO:0000313" key="3">
    <source>
        <dbReference type="Proteomes" id="UP000054925"/>
    </source>
</evidence>
<protein>
    <submittedName>
        <fullName evidence="2">SnoaL-like domain protein</fullName>
    </submittedName>
</protein>
<gene>
    <name evidence="2" type="ORF">AWB67_02488</name>
</gene>
<evidence type="ECO:0000259" key="1">
    <source>
        <dbReference type="Pfam" id="PF12680"/>
    </source>
</evidence>
<evidence type="ECO:0000313" key="2">
    <source>
        <dbReference type="EMBL" id="SAL55597.1"/>
    </source>
</evidence>
<comment type="caution">
    <text evidence="2">The sequence shown here is derived from an EMBL/GenBank/DDBJ whole genome shotgun (WGS) entry which is preliminary data.</text>
</comment>
<proteinExistence type="predicted"/>
<dbReference type="PANTHER" id="PTHR41252:SF1">
    <property type="entry name" value="BLR2505 PROTEIN"/>
    <property type="match status" value="1"/>
</dbReference>
<sequence>MSQQLAILQDAYKCFERGDIDGIMKCIAEDVEWRVVGPASVPFGGTRRGRQEVAEYFRQLAEADEITGHEVREVIDAGDKFVVLGHVKANVRATGKPYETEWVHIVTMKDGVLTRWIEFFDTAARQC</sequence>
<dbReference type="EMBL" id="FCOL02000011">
    <property type="protein sequence ID" value="SAL55597.1"/>
    <property type="molecule type" value="Genomic_DNA"/>
</dbReference>
<accession>A0A158IGJ2</accession>
<dbReference type="RefSeq" id="WP_087656567.1">
    <property type="nucleotide sequence ID" value="NZ_FCOL02000011.1"/>
</dbReference>
<dbReference type="InterPro" id="IPR032710">
    <property type="entry name" value="NTF2-like_dom_sf"/>
</dbReference>
<dbReference type="OrthoDB" id="283154at2"/>